<evidence type="ECO:0000256" key="1">
    <source>
        <dbReference type="SAM" id="MobiDB-lite"/>
    </source>
</evidence>
<protein>
    <submittedName>
        <fullName evidence="2">Uncharacterized protein</fullName>
    </submittedName>
</protein>
<feature type="region of interest" description="Disordered" evidence="1">
    <location>
        <begin position="42"/>
        <end position="73"/>
    </location>
</feature>
<name>A0AAV7M7A8_PLEWA</name>
<dbReference type="AlphaFoldDB" id="A0AAV7M7A8"/>
<proteinExistence type="predicted"/>
<dbReference type="Proteomes" id="UP001066276">
    <property type="component" value="Chromosome 10"/>
</dbReference>
<evidence type="ECO:0000313" key="3">
    <source>
        <dbReference type="Proteomes" id="UP001066276"/>
    </source>
</evidence>
<comment type="caution">
    <text evidence="2">The sequence shown here is derived from an EMBL/GenBank/DDBJ whole genome shotgun (WGS) entry which is preliminary data.</text>
</comment>
<dbReference type="EMBL" id="JANPWB010000014">
    <property type="protein sequence ID" value="KAJ1098417.1"/>
    <property type="molecule type" value="Genomic_DNA"/>
</dbReference>
<sequence>MRASAWAIINKKAEEARRRAYSRYFVVRGIFSLPVRPRPGKQRVLPGRHFSSVAERRASGESQGKRRRTRRWW</sequence>
<keyword evidence="3" id="KW-1185">Reference proteome</keyword>
<organism evidence="2 3">
    <name type="scientific">Pleurodeles waltl</name>
    <name type="common">Iberian ribbed newt</name>
    <dbReference type="NCBI Taxonomy" id="8319"/>
    <lineage>
        <taxon>Eukaryota</taxon>
        <taxon>Metazoa</taxon>
        <taxon>Chordata</taxon>
        <taxon>Craniata</taxon>
        <taxon>Vertebrata</taxon>
        <taxon>Euteleostomi</taxon>
        <taxon>Amphibia</taxon>
        <taxon>Batrachia</taxon>
        <taxon>Caudata</taxon>
        <taxon>Salamandroidea</taxon>
        <taxon>Salamandridae</taxon>
        <taxon>Pleurodelinae</taxon>
        <taxon>Pleurodeles</taxon>
    </lineage>
</organism>
<gene>
    <name evidence="2" type="ORF">NDU88_003528</name>
</gene>
<reference evidence="2" key="1">
    <citation type="journal article" date="2022" name="bioRxiv">
        <title>Sequencing and chromosome-scale assembly of the giantPleurodeles waltlgenome.</title>
        <authorList>
            <person name="Brown T."/>
            <person name="Elewa A."/>
            <person name="Iarovenko S."/>
            <person name="Subramanian E."/>
            <person name="Araus A.J."/>
            <person name="Petzold A."/>
            <person name="Susuki M."/>
            <person name="Suzuki K.-i.T."/>
            <person name="Hayashi T."/>
            <person name="Toyoda A."/>
            <person name="Oliveira C."/>
            <person name="Osipova E."/>
            <person name="Leigh N.D."/>
            <person name="Simon A."/>
            <person name="Yun M.H."/>
        </authorList>
    </citation>
    <scope>NUCLEOTIDE SEQUENCE</scope>
    <source>
        <strain evidence="2">20211129_DDA</strain>
        <tissue evidence="2">Liver</tissue>
    </source>
</reference>
<evidence type="ECO:0000313" key="2">
    <source>
        <dbReference type="EMBL" id="KAJ1098417.1"/>
    </source>
</evidence>
<accession>A0AAV7M7A8</accession>